<protein>
    <submittedName>
        <fullName evidence="4">Acylase</fullName>
    </submittedName>
</protein>
<dbReference type="GO" id="GO:0008239">
    <property type="term" value="F:dipeptidyl-peptidase activity"/>
    <property type="evidence" value="ECO:0007669"/>
    <property type="project" value="InterPro"/>
</dbReference>
<feature type="signal peptide" evidence="2">
    <location>
        <begin position="1"/>
        <end position="19"/>
    </location>
</feature>
<dbReference type="InterPro" id="IPR000383">
    <property type="entry name" value="Xaa-Pro-like_dom"/>
</dbReference>
<dbReference type="Gene3D" id="1.10.3020.10">
    <property type="entry name" value="alpha-amino acid ester hydrolase ( Helical cap domain)"/>
    <property type="match status" value="1"/>
</dbReference>
<dbReference type="SUPFAM" id="SSF49785">
    <property type="entry name" value="Galactose-binding domain-like"/>
    <property type="match status" value="1"/>
</dbReference>
<dbReference type="InterPro" id="IPR013736">
    <property type="entry name" value="Xaa-Pro_dipept_C"/>
</dbReference>
<dbReference type="Proteomes" id="UP001143486">
    <property type="component" value="Unassembled WGS sequence"/>
</dbReference>
<dbReference type="Gene3D" id="2.60.120.260">
    <property type="entry name" value="Galactose-binding domain-like"/>
    <property type="match status" value="1"/>
</dbReference>
<proteinExistence type="predicted"/>
<comment type="caution">
    <text evidence="4">The sequence shown here is derived from an EMBL/GenBank/DDBJ whole genome shotgun (WGS) entry which is preliminary data.</text>
</comment>
<feature type="domain" description="Xaa-Pro dipeptidyl-peptidase C-terminal" evidence="3">
    <location>
        <begin position="365"/>
        <end position="620"/>
    </location>
</feature>
<dbReference type="Pfam" id="PF02129">
    <property type="entry name" value="Peptidase_S15"/>
    <property type="match status" value="1"/>
</dbReference>
<dbReference type="SMART" id="SM00939">
    <property type="entry name" value="PepX_C"/>
    <property type="match status" value="1"/>
</dbReference>
<organism evidence="4 5">
    <name type="scientific">Maricaulis virginensis</name>
    <dbReference type="NCBI Taxonomy" id="144022"/>
    <lineage>
        <taxon>Bacteria</taxon>
        <taxon>Pseudomonadati</taxon>
        <taxon>Pseudomonadota</taxon>
        <taxon>Alphaproteobacteria</taxon>
        <taxon>Maricaulales</taxon>
        <taxon>Maricaulaceae</taxon>
        <taxon>Maricaulis</taxon>
    </lineage>
</organism>
<evidence type="ECO:0000256" key="2">
    <source>
        <dbReference type="SAM" id="SignalP"/>
    </source>
</evidence>
<dbReference type="SUPFAM" id="SSF53474">
    <property type="entry name" value="alpha/beta-Hydrolases"/>
    <property type="match status" value="1"/>
</dbReference>
<dbReference type="NCBIfam" id="TIGR00976">
    <property type="entry name" value="CocE_NonD"/>
    <property type="match status" value="1"/>
</dbReference>
<name>A0A9W6IKS6_9PROT</name>
<dbReference type="RefSeq" id="WP_271185779.1">
    <property type="nucleotide sequence ID" value="NZ_BSFE01000002.1"/>
</dbReference>
<keyword evidence="1" id="KW-0378">Hydrolase</keyword>
<evidence type="ECO:0000313" key="5">
    <source>
        <dbReference type="Proteomes" id="UP001143486"/>
    </source>
</evidence>
<dbReference type="AlphaFoldDB" id="A0A9W6IKS6"/>
<keyword evidence="5" id="KW-1185">Reference proteome</keyword>
<sequence length="627" mass="69737">MRLIAMIAALAALTAPALAQDYSNYSEDALRAELARIATAETKVLVPMRDGIGLSTDIYRPREADGDVPVIFWRTPYNFNTLSGSRLRMAVEAVNRGYAFVIQNERGRYFSEGEFEILGYPRTDGYDALDWLAAQDWSNGRVGTWGCSSSAEWQLALAAMDHPAHAAMVPMASGAGIGRVGEFHEQGNWYTGGVPRNLFFVWLYNVDNPLRAQIPAGLDPQMRSRIAQYNDLATDKPDVDWASHISFLPVSELLSTLGEPPATFEEFIVRGPADEGWYEGGLYHDNEDWGVPALWFNSWYDVSIGPNMALYNHVRQSASDREVRDNQYVVAGPNVHCNFFNYGPDTVVGERNIGDTSFDTTGLIFAWFDRWLKGERNAWDRDTPRVQYYAMGANEWRGAEEWPPAEAEPVRLYLHSGGDANSRYGDGRLSFEAPDGEQPADTYVYDPMVPVQTIGGGDCCNGGIVHPGARDQRPVQVRDDVLVYTSDVLTEPLDVTGFIDAVLYVSSDAPDTDFAVKLVDVAPDGTAWIVDDTILRARYRNGYDAPEMMEAGEVYELDFTPMTSSIVFQPGHRIQVEITSSNFPKFVRNLNTGGNNYDESEGRVATNSVHHSSGRASYIELPVVRSR</sequence>
<evidence type="ECO:0000313" key="4">
    <source>
        <dbReference type="EMBL" id="GLK51397.1"/>
    </source>
</evidence>
<dbReference type="InterPro" id="IPR029058">
    <property type="entry name" value="AB_hydrolase_fold"/>
</dbReference>
<evidence type="ECO:0000259" key="3">
    <source>
        <dbReference type="SMART" id="SM00939"/>
    </source>
</evidence>
<keyword evidence="2" id="KW-0732">Signal</keyword>
<dbReference type="InterPro" id="IPR005674">
    <property type="entry name" value="CocE/Ser_esterase"/>
</dbReference>
<dbReference type="Pfam" id="PF08530">
    <property type="entry name" value="PepX_C"/>
    <property type="match status" value="1"/>
</dbReference>
<reference evidence="4" key="2">
    <citation type="submission" date="2023-01" db="EMBL/GenBank/DDBJ databases">
        <authorList>
            <person name="Sun Q."/>
            <person name="Evtushenko L."/>
        </authorList>
    </citation>
    <scope>NUCLEOTIDE SEQUENCE</scope>
    <source>
        <strain evidence="4">VKM B-1513</strain>
    </source>
</reference>
<dbReference type="InterPro" id="IPR008979">
    <property type="entry name" value="Galactose-bd-like_sf"/>
</dbReference>
<gene>
    <name evidence="4" type="ORF">GCM10017621_09050</name>
</gene>
<dbReference type="EMBL" id="BSFE01000002">
    <property type="protein sequence ID" value="GLK51397.1"/>
    <property type="molecule type" value="Genomic_DNA"/>
</dbReference>
<reference evidence="4" key="1">
    <citation type="journal article" date="2014" name="Int. J. Syst. Evol. Microbiol.">
        <title>Complete genome sequence of Corynebacterium casei LMG S-19264T (=DSM 44701T), isolated from a smear-ripened cheese.</title>
        <authorList>
            <consortium name="US DOE Joint Genome Institute (JGI-PGF)"/>
            <person name="Walter F."/>
            <person name="Albersmeier A."/>
            <person name="Kalinowski J."/>
            <person name="Ruckert C."/>
        </authorList>
    </citation>
    <scope>NUCLEOTIDE SEQUENCE</scope>
    <source>
        <strain evidence="4">VKM B-1513</strain>
    </source>
</reference>
<feature type="chain" id="PRO_5040823947" evidence="2">
    <location>
        <begin position="20"/>
        <end position="627"/>
    </location>
</feature>
<evidence type="ECO:0000256" key="1">
    <source>
        <dbReference type="ARBA" id="ARBA00022801"/>
    </source>
</evidence>
<accession>A0A9W6IKS6</accession>
<dbReference type="Gene3D" id="3.40.50.1820">
    <property type="entry name" value="alpha/beta hydrolase"/>
    <property type="match status" value="1"/>
</dbReference>